<organism evidence="2">
    <name type="scientific">Brassica napus</name>
    <name type="common">Rape</name>
    <dbReference type="NCBI Taxonomy" id="3708"/>
    <lineage>
        <taxon>Eukaryota</taxon>
        <taxon>Viridiplantae</taxon>
        <taxon>Streptophyta</taxon>
        <taxon>Embryophyta</taxon>
        <taxon>Tracheophyta</taxon>
        <taxon>Spermatophyta</taxon>
        <taxon>Magnoliopsida</taxon>
        <taxon>eudicotyledons</taxon>
        <taxon>Gunneridae</taxon>
        <taxon>Pentapetalae</taxon>
        <taxon>rosids</taxon>
        <taxon>malvids</taxon>
        <taxon>Brassicales</taxon>
        <taxon>Brassicaceae</taxon>
        <taxon>Brassiceae</taxon>
        <taxon>Brassica</taxon>
    </lineage>
</organism>
<proteinExistence type="predicted"/>
<evidence type="ECO:0000256" key="1">
    <source>
        <dbReference type="SAM" id="MobiDB-lite"/>
    </source>
</evidence>
<gene>
    <name evidence="2" type="ORF">DARMORV10_C03P78860.1</name>
</gene>
<dbReference type="AlphaFoldDB" id="A0A816IHX5"/>
<reference evidence="2" key="1">
    <citation type="submission" date="2021-01" db="EMBL/GenBank/DDBJ databases">
        <authorList>
            <consortium name="Genoscope - CEA"/>
            <person name="William W."/>
        </authorList>
    </citation>
    <scope>NUCLEOTIDE SEQUENCE</scope>
</reference>
<dbReference type="EMBL" id="HG994367">
    <property type="protein sequence ID" value="CAF1710196.1"/>
    <property type="molecule type" value="Genomic_DNA"/>
</dbReference>
<feature type="compositionally biased region" description="Basic and acidic residues" evidence="1">
    <location>
        <begin position="37"/>
        <end position="59"/>
    </location>
</feature>
<sequence>MSSSPHRNSSKPPSIASFAGAPDLENEIEWSDQSVDILERNRQSDRGKEKIEKEEEPFRRRTAQAGREAIGSGCRKDIEREKKKRKVFFTTMFPMRYFDLQIFKLTGMRAQINEIAFSTNILL</sequence>
<dbReference type="Proteomes" id="UP001295469">
    <property type="component" value="Chromosome C03"/>
</dbReference>
<feature type="region of interest" description="Disordered" evidence="1">
    <location>
        <begin position="35"/>
        <end position="71"/>
    </location>
</feature>
<feature type="compositionally biased region" description="Polar residues" evidence="1">
    <location>
        <begin position="1"/>
        <end position="12"/>
    </location>
</feature>
<name>A0A816IHX5_BRANA</name>
<accession>A0A816IHX5</accession>
<protein>
    <submittedName>
        <fullName evidence="2">(rape) hypothetical protein</fullName>
    </submittedName>
</protein>
<feature type="region of interest" description="Disordered" evidence="1">
    <location>
        <begin position="1"/>
        <end position="22"/>
    </location>
</feature>
<evidence type="ECO:0000313" key="2">
    <source>
        <dbReference type="EMBL" id="CAF1710196.1"/>
    </source>
</evidence>